<dbReference type="EMBL" id="CAJHNJ030000027">
    <property type="protein sequence ID" value="CAG9122763.1"/>
    <property type="molecule type" value="Genomic_DNA"/>
</dbReference>
<organism evidence="2 3">
    <name type="scientific">Plutella xylostella</name>
    <name type="common">Diamondback moth</name>
    <name type="synonym">Plutella maculipennis</name>
    <dbReference type="NCBI Taxonomy" id="51655"/>
    <lineage>
        <taxon>Eukaryota</taxon>
        <taxon>Metazoa</taxon>
        <taxon>Ecdysozoa</taxon>
        <taxon>Arthropoda</taxon>
        <taxon>Hexapoda</taxon>
        <taxon>Insecta</taxon>
        <taxon>Pterygota</taxon>
        <taxon>Neoptera</taxon>
        <taxon>Endopterygota</taxon>
        <taxon>Lepidoptera</taxon>
        <taxon>Glossata</taxon>
        <taxon>Ditrysia</taxon>
        <taxon>Yponomeutoidea</taxon>
        <taxon>Plutellidae</taxon>
        <taxon>Plutella</taxon>
    </lineage>
</organism>
<feature type="chain" id="PRO_5035824274" evidence="1">
    <location>
        <begin position="20"/>
        <end position="148"/>
    </location>
</feature>
<sequence>MSHTLSIFVVILYFHDIELKLPIARQNDPSGEVALATDERVNDTVQELGKRAANMMPAITCRFLHVGVIHQTHLALSTLPILNLDYLHRKHILQHHKMKKISWAIDQNNLCCNFYPVGEYLRFVRIPEDLKVGEEVLRVEVHPRSVLD</sequence>
<protein>
    <submittedName>
        <fullName evidence="2">(diamondback moth) hypothetical protein</fullName>
    </submittedName>
</protein>
<keyword evidence="3" id="KW-1185">Reference proteome</keyword>
<name>A0A8S4F4V9_PLUXY</name>
<evidence type="ECO:0000313" key="3">
    <source>
        <dbReference type="Proteomes" id="UP000653454"/>
    </source>
</evidence>
<evidence type="ECO:0000313" key="2">
    <source>
        <dbReference type="EMBL" id="CAG9122763.1"/>
    </source>
</evidence>
<reference evidence="2" key="1">
    <citation type="submission" date="2020-11" db="EMBL/GenBank/DDBJ databases">
        <authorList>
            <person name="Whiteford S."/>
        </authorList>
    </citation>
    <scope>NUCLEOTIDE SEQUENCE</scope>
</reference>
<keyword evidence="1" id="KW-0732">Signal</keyword>
<dbReference type="Proteomes" id="UP000653454">
    <property type="component" value="Unassembled WGS sequence"/>
</dbReference>
<feature type="signal peptide" evidence="1">
    <location>
        <begin position="1"/>
        <end position="19"/>
    </location>
</feature>
<proteinExistence type="predicted"/>
<evidence type="ECO:0000256" key="1">
    <source>
        <dbReference type="SAM" id="SignalP"/>
    </source>
</evidence>
<dbReference type="AlphaFoldDB" id="A0A8S4F4V9"/>
<accession>A0A8S4F4V9</accession>
<gene>
    <name evidence="2" type="ORF">PLXY2_LOCUS7712</name>
</gene>
<comment type="caution">
    <text evidence="2">The sequence shown here is derived from an EMBL/GenBank/DDBJ whole genome shotgun (WGS) entry which is preliminary data.</text>
</comment>